<dbReference type="Proteomes" id="UP000248349">
    <property type="component" value="Unassembled WGS sequence"/>
</dbReference>
<sequence length="238" mass="27379">MPSQVLGYPTGFSTEVTAGPSIAGTADEYELRFARRALERIKSHLGLEATEKLVQPDIDESNRFWQRVLAENTTGEFKPARIELSVKGITMEEFLPWFRNRCQRNVSNMLAGQPEHWVVSADEQGNEKVIENLGPWVSRFFIKFEAPSQPFQLNDIREDFPLRMTGYGHTDDGSINGYVLHQFRPHTDGSGFDVNLCIYFPASAPEVLFEQHRQHLVVEFTNWTRHCYRELKVEGIQM</sequence>
<dbReference type="GeneID" id="37076910"/>
<gene>
    <name evidence="1" type="ORF">BP01DRAFT_359434</name>
</gene>
<dbReference type="AlphaFoldDB" id="A0A318Z629"/>
<name>A0A318Z629_9EURO</name>
<dbReference type="EMBL" id="KZ821251">
    <property type="protein sequence ID" value="PYH42566.1"/>
    <property type="molecule type" value="Genomic_DNA"/>
</dbReference>
<reference evidence="1 2" key="1">
    <citation type="submission" date="2016-12" db="EMBL/GenBank/DDBJ databases">
        <title>The genomes of Aspergillus section Nigri reveals drivers in fungal speciation.</title>
        <authorList>
            <consortium name="DOE Joint Genome Institute"/>
            <person name="Vesth T.C."/>
            <person name="Nybo J."/>
            <person name="Theobald S."/>
            <person name="Brandl J."/>
            <person name="Frisvad J.C."/>
            <person name="Nielsen K.F."/>
            <person name="Lyhne E.K."/>
            <person name="Kogle M.E."/>
            <person name="Kuo A."/>
            <person name="Riley R."/>
            <person name="Clum A."/>
            <person name="Nolan M."/>
            <person name="Lipzen A."/>
            <person name="Salamov A."/>
            <person name="Henrissat B."/>
            <person name="Wiebenga A."/>
            <person name="De Vries R.P."/>
            <person name="Grigoriev I.V."/>
            <person name="Mortensen U.H."/>
            <person name="Andersen M.R."/>
            <person name="Baker S.E."/>
        </authorList>
    </citation>
    <scope>NUCLEOTIDE SEQUENCE [LARGE SCALE GENOMIC DNA]</scope>
    <source>
        <strain evidence="1 2">JOP 1030-1</strain>
    </source>
</reference>
<protein>
    <submittedName>
        <fullName evidence="1">Uncharacterized protein</fullName>
    </submittedName>
</protein>
<organism evidence="1 2">
    <name type="scientific">Aspergillus saccharolyticus JOP 1030-1</name>
    <dbReference type="NCBI Taxonomy" id="1450539"/>
    <lineage>
        <taxon>Eukaryota</taxon>
        <taxon>Fungi</taxon>
        <taxon>Dikarya</taxon>
        <taxon>Ascomycota</taxon>
        <taxon>Pezizomycotina</taxon>
        <taxon>Eurotiomycetes</taxon>
        <taxon>Eurotiomycetidae</taxon>
        <taxon>Eurotiales</taxon>
        <taxon>Aspergillaceae</taxon>
        <taxon>Aspergillus</taxon>
        <taxon>Aspergillus subgen. Circumdati</taxon>
    </lineage>
</organism>
<dbReference type="RefSeq" id="XP_025428548.1">
    <property type="nucleotide sequence ID" value="XM_025575682.1"/>
</dbReference>
<evidence type="ECO:0000313" key="2">
    <source>
        <dbReference type="Proteomes" id="UP000248349"/>
    </source>
</evidence>
<dbReference type="OrthoDB" id="3006326at2759"/>
<accession>A0A318Z629</accession>
<evidence type="ECO:0000313" key="1">
    <source>
        <dbReference type="EMBL" id="PYH42566.1"/>
    </source>
</evidence>
<keyword evidence="2" id="KW-1185">Reference proteome</keyword>
<proteinExistence type="predicted"/>